<dbReference type="Pfam" id="PF18758">
    <property type="entry name" value="KDZ"/>
    <property type="match status" value="1"/>
</dbReference>
<dbReference type="InterPro" id="IPR041320">
    <property type="entry name" value="CxC1"/>
</dbReference>
<proteinExistence type="predicted"/>
<name>A0A0C3D5Z5_9AGAM</name>
<dbReference type="PANTHER" id="PTHR33096:SF1">
    <property type="entry name" value="CXC1-LIKE CYSTEINE CLUSTER ASSOCIATED WITH KDZ TRANSPOSASES DOMAIN-CONTAINING PROTEIN"/>
    <property type="match status" value="1"/>
</dbReference>
<dbReference type="AlphaFoldDB" id="A0A0C3D5Z5"/>
<dbReference type="InParanoid" id="A0A0C3D5Z5"/>
<dbReference type="Proteomes" id="UP000053989">
    <property type="component" value="Unassembled WGS sequence"/>
</dbReference>
<reference evidence="4" key="2">
    <citation type="submission" date="2015-01" db="EMBL/GenBank/DDBJ databases">
        <title>Evolutionary Origins and Diversification of the Mycorrhizal Mutualists.</title>
        <authorList>
            <consortium name="DOE Joint Genome Institute"/>
            <consortium name="Mycorrhizal Genomics Consortium"/>
            <person name="Kohler A."/>
            <person name="Kuo A."/>
            <person name="Nagy L.G."/>
            <person name="Floudas D."/>
            <person name="Copeland A."/>
            <person name="Barry K.W."/>
            <person name="Cichocki N."/>
            <person name="Veneault-Fourrey C."/>
            <person name="LaButti K."/>
            <person name="Lindquist E.A."/>
            <person name="Lipzen A."/>
            <person name="Lundell T."/>
            <person name="Morin E."/>
            <person name="Murat C."/>
            <person name="Riley R."/>
            <person name="Ohm R."/>
            <person name="Sun H."/>
            <person name="Tunlid A."/>
            <person name="Henrissat B."/>
            <person name="Grigoriev I.V."/>
            <person name="Hibbett D.S."/>
            <person name="Martin F."/>
        </authorList>
    </citation>
    <scope>NUCLEOTIDE SEQUENCE [LARGE SCALE GENOMIC DNA]</scope>
    <source>
        <strain evidence="4">Foug A</strain>
    </source>
</reference>
<organism evidence="3 4">
    <name type="scientific">Scleroderma citrinum Foug A</name>
    <dbReference type="NCBI Taxonomy" id="1036808"/>
    <lineage>
        <taxon>Eukaryota</taxon>
        <taxon>Fungi</taxon>
        <taxon>Dikarya</taxon>
        <taxon>Basidiomycota</taxon>
        <taxon>Agaricomycotina</taxon>
        <taxon>Agaricomycetes</taxon>
        <taxon>Agaricomycetidae</taxon>
        <taxon>Boletales</taxon>
        <taxon>Sclerodermatineae</taxon>
        <taxon>Sclerodermataceae</taxon>
        <taxon>Scleroderma</taxon>
    </lineage>
</organism>
<evidence type="ECO:0000313" key="4">
    <source>
        <dbReference type="Proteomes" id="UP000053989"/>
    </source>
</evidence>
<sequence length="854" mass="96137">MNPPITSVSSAPSIAFAPSVAFAPSNDASISFAPSNNLSTSFASSDGPSIPFAPSDNPNPVVLVNCNAIEPAHRAPGTASLYLPVERLVTLPGRRAFTQYLCVPSKQAQTGSMPAPGPSTDPYPHSRGASYHSAELFYEGDLLTDGLQISQDQFSLPSRNSRKKIRQWQRWSDEVIPSLIQPFLRYKRLSRKLRDPVSPQIPVCKNNCVCCHLKVMCINFDNMHSVDLVVCSCAPAAQQLINMGYFPCAPLAPTLAVSLKVLTLVKHLFVRIPPNTSAWCEAFESYLGGMGYNVDEKKGIRQRFSNAYHWYCILDLMVDEYVQKSTQAWSSQHLVAPSCNPSPIQDSNVSNHSKEWPSEYLRHCCPLCFGSYKWNDIGQDSSSDVEAVDAIICIDACFTQKHRSGQPDDPLNPTSSVFLRQKDVYAMEHEVKELRRVHSVRSTRNSRSMVETEDLLEQGMRVPVSVLDSCNDSFTAADEKRQKASTQFFSNTGLMALLCRHDHVIHLANMTSAGEKQHYALALIRALFSHLPEDFQVGIFEALKRQTAALGVNGHADLRKLSSNAYLQLQMNAYALKARIRDCLCQCKFELERLEHSYRKTVNEQKLLDHTEASVKHREPGIQKLATSYNNLCMQMVALINQRKAPQGSVAPLPISRDELFKLDVDDDIWQDIGLNDESNGLPPAWLADEKEEENRLLKERRMLAEWFTEEWNRLHKAKLNADEDLSYELSCKISMLASLCLVWQLKLSEMPPLPGKTWGISVEELRAETCTFPGIDTADNEEENMDDVDSENEEDSMPMDDELLDVAEEFALADEYHYQLESDVGEEYVWGQHWENDILDVELQSSPSKRTRQ</sequence>
<protein>
    <recommendedName>
        <fullName evidence="2">CxC1-like cysteine cluster associated with KDZ transposases domain-containing protein</fullName>
    </recommendedName>
</protein>
<dbReference type="OrthoDB" id="3364670at2759"/>
<dbReference type="STRING" id="1036808.A0A0C3D5Z5"/>
<keyword evidence="4" id="KW-1185">Reference proteome</keyword>
<dbReference type="InterPro" id="IPR040521">
    <property type="entry name" value="KDZ"/>
</dbReference>
<feature type="region of interest" description="Disordered" evidence="1">
    <location>
        <begin position="775"/>
        <end position="797"/>
    </location>
</feature>
<evidence type="ECO:0000256" key="1">
    <source>
        <dbReference type="SAM" id="MobiDB-lite"/>
    </source>
</evidence>
<accession>A0A0C3D5Z5</accession>
<feature type="domain" description="CxC1-like cysteine cluster associated with KDZ transposases" evidence="2">
    <location>
        <begin position="207"/>
        <end position="287"/>
    </location>
</feature>
<gene>
    <name evidence="3" type="ORF">SCLCIDRAFT_29813</name>
</gene>
<reference evidence="3 4" key="1">
    <citation type="submission" date="2014-04" db="EMBL/GenBank/DDBJ databases">
        <authorList>
            <consortium name="DOE Joint Genome Institute"/>
            <person name="Kuo A."/>
            <person name="Kohler A."/>
            <person name="Nagy L.G."/>
            <person name="Floudas D."/>
            <person name="Copeland A."/>
            <person name="Barry K.W."/>
            <person name="Cichocki N."/>
            <person name="Veneault-Fourrey C."/>
            <person name="LaButti K."/>
            <person name="Lindquist E.A."/>
            <person name="Lipzen A."/>
            <person name="Lundell T."/>
            <person name="Morin E."/>
            <person name="Murat C."/>
            <person name="Sun H."/>
            <person name="Tunlid A."/>
            <person name="Henrissat B."/>
            <person name="Grigoriev I.V."/>
            <person name="Hibbett D.S."/>
            <person name="Martin F."/>
            <person name="Nordberg H.P."/>
            <person name="Cantor M.N."/>
            <person name="Hua S.X."/>
        </authorList>
    </citation>
    <scope>NUCLEOTIDE SEQUENCE [LARGE SCALE GENOMIC DNA]</scope>
    <source>
        <strain evidence="3 4">Foug A</strain>
    </source>
</reference>
<dbReference type="Pfam" id="PF18802">
    <property type="entry name" value="CxC1"/>
    <property type="match status" value="1"/>
</dbReference>
<dbReference type="PANTHER" id="PTHR33096">
    <property type="entry name" value="CXC2 DOMAIN-CONTAINING PROTEIN"/>
    <property type="match status" value="1"/>
</dbReference>
<dbReference type="HOGENOM" id="CLU_004552_10_1_1"/>
<evidence type="ECO:0000313" key="3">
    <source>
        <dbReference type="EMBL" id="KIM56185.1"/>
    </source>
</evidence>
<dbReference type="EMBL" id="KN822121">
    <property type="protein sequence ID" value="KIM56185.1"/>
    <property type="molecule type" value="Genomic_DNA"/>
</dbReference>
<feature type="compositionally biased region" description="Acidic residues" evidence="1">
    <location>
        <begin position="779"/>
        <end position="797"/>
    </location>
</feature>
<evidence type="ECO:0000259" key="2">
    <source>
        <dbReference type="Pfam" id="PF18802"/>
    </source>
</evidence>